<dbReference type="InterPro" id="IPR052974">
    <property type="entry name" value="GH79_Enzymes"/>
</dbReference>
<dbReference type="PANTHER" id="PTHR36183:SF2">
    <property type="entry name" value="BETA-GLUCURONIDASE C-TERMINAL DOMAIN-CONTAINING PROTEIN"/>
    <property type="match status" value="1"/>
</dbReference>
<dbReference type="HOGENOM" id="CLU_022148_3_0_1"/>
<dbReference type="OrthoDB" id="2831684at2759"/>
<evidence type="ECO:0000259" key="2">
    <source>
        <dbReference type="Pfam" id="PF16862"/>
    </source>
</evidence>
<dbReference type="RefSeq" id="XP_007388683.1">
    <property type="nucleotide sequence ID" value="XM_007388621.1"/>
</dbReference>
<reference evidence="4" key="1">
    <citation type="journal article" date="2012" name="Science">
        <title>The Paleozoic origin of enzymatic lignin decomposition reconstructed from 31 fungal genomes.</title>
        <authorList>
            <person name="Floudas D."/>
            <person name="Binder M."/>
            <person name="Riley R."/>
            <person name="Barry K."/>
            <person name="Blanchette R.A."/>
            <person name="Henrissat B."/>
            <person name="Martinez A.T."/>
            <person name="Otillar R."/>
            <person name="Spatafora J.W."/>
            <person name="Yadav J.S."/>
            <person name="Aerts A."/>
            <person name="Benoit I."/>
            <person name="Boyd A."/>
            <person name="Carlson A."/>
            <person name="Copeland A."/>
            <person name="Coutinho P.M."/>
            <person name="de Vries R.P."/>
            <person name="Ferreira P."/>
            <person name="Findley K."/>
            <person name="Foster B."/>
            <person name="Gaskell J."/>
            <person name="Glotzer D."/>
            <person name="Gorecki P."/>
            <person name="Heitman J."/>
            <person name="Hesse C."/>
            <person name="Hori C."/>
            <person name="Igarashi K."/>
            <person name="Jurgens J.A."/>
            <person name="Kallen N."/>
            <person name="Kersten P."/>
            <person name="Kohler A."/>
            <person name="Kuees U."/>
            <person name="Kumar T.K.A."/>
            <person name="Kuo A."/>
            <person name="LaButti K."/>
            <person name="Larrondo L.F."/>
            <person name="Lindquist E."/>
            <person name="Ling A."/>
            <person name="Lombard V."/>
            <person name="Lucas S."/>
            <person name="Lundell T."/>
            <person name="Martin R."/>
            <person name="McLaughlin D.J."/>
            <person name="Morgenstern I."/>
            <person name="Morin E."/>
            <person name="Murat C."/>
            <person name="Nagy L.G."/>
            <person name="Nolan M."/>
            <person name="Ohm R.A."/>
            <person name="Patyshakuliyeva A."/>
            <person name="Rokas A."/>
            <person name="Ruiz-Duenas F.J."/>
            <person name="Sabat G."/>
            <person name="Salamov A."/>
            <person name="Samejima M."/>
            <person name="Schmutz J."/>
            <person name="Slot J.C."/>
            <person name="St John F."/>
            <person name="Stenlid J."/>
            <person name="Sun H."/>
            <person name="Sun S."/>
            <person name="Syed K."/>
            <person name="Tsang A."/>
            <person name="Wiebenga A."/>
            <person name="Young D."/>
            <person name="Pisabarro A."/>
            <person name="Eastwood D.C."/>
            <person name="Martin F."/>
            <person name="Cullen D."/>
            <person name="Grigoriev I.V."/>
            <person name="Hibbett D.S."/>
        </authorList>
    </citation>
    <scope>NUCLEOTIDE SEQUENCE [LARGE SCALE GENOMIC DNA]</scope>
    <source>
        <strain evidence="4">HHB-11173 SS5</strain>
    </source>
</reference>
<dbReference type="Pfam" id="PF16862">
    <property type="entry name" value="Glyco_hydro_79C"/>
    <property type="match status" value="1"/>
</dbReference>
<dbReference type="InterPro" id="IPR031728">
    <property type="entry name" value="GlcAase_C"/>
</dbReference>
<feature type="chain" id="PRO_5004455461" description="Beta-glucuronidase C-terminal domain-containing protein" evidence="1">
    <location>
        <begin position="22"/>
        <end position="519"/>
    </location>
</feature>
<dbReference type="eggNOG" id="ENOG502RWWV">
    <property type="taxonomic scope" value="Eukaryota"/>
</dbReference>
<dbReference type="EMBL" id="JH687556">
    <property type="protein sequence ID" value="EIN04212.1"/>
    <property type="molecule type" value="Genomic_DNA"/>
</dbReference>
<sequence>MFGHRLCLCLLLVYVRIACVAIHVTLPKISSHPTNASQILDRRLASFSIEFSYLPSFGGNASNPNLLTKELMQRLVERTGVGPDVRPGGITIDSSIFNPDASALELTESSSGGIYRTTYGPAFYESLGVFPDTSRFVITVNLGNDTIGIARDEIAAAIKYVGWDRIYALEIGNEADHYAGGSRPSTWASSDYTAQFLGWTSVLTKNLSLPHNIFQAGGFAEDPLPTAPMTTVSIIEEGVLATNAVKVFAQHTYQYSTCDPVRNAIATLPNLINHGNITAYLDEWKPQIAAAKGAGKEFVVGEYSSVSCSGKQNVTDTFGQALWLADTVLYGAFLNISRMYLHQGATLVLQSSNQANSPGFSWYDLWYPVETDRYGAARASPSFVAYLLITEAVGSSGQTQTSLLDVPQHPQLAAYAIWDKGSLARLAILNLAERNVTTSAEDAEGVAITLDLGDYVQAKGTGKVKRMAAPGLDSKDVGAITWAGQSYENGTASGVLDVEELENGKVTVQGSEGVLVFLR</sequence>
<keyword evidence="4" id="KW-1185">Reference proteome</keyword>
<dbReference type="SUPFAM" id="SSF51445">
    <property type="entry name" value="(Trans)glycosidases"/>
    <property type="match status" value="1"/>
</dbReference>
<evidence type="ECO:0000256" key="1">
    <source>
        <dbReference type="SAM" id="SignalP"/>
    </source>
</evidence>
<proteinExistence type="predicted"/>
<feature type="signal peptide" evidence="1">
    <location>
        <begin position="1"/>
        <end position="21"/>
    </location>
</feature>
<evidence type="ECO:0000313" key="4">
    <source>
        <dbReference type="Proteomes" id="UP000054196"/>
    </source>
</evidence>
<name>R7S344_PUNST</name>
<evidence type="ECO:0000313" key="3">
    <source>
        <dbReference type="EMBL" id="EIN04212.1"/>
    </source>
</evidence>
<organism evidence="3 4">
    <name type="scientific">Punctularia strigosozonata (strain HHB-11173)</name>
    <name type="common">White-rot fungus</name>
    <dbReference type="NCBI Taxonomy" id="741275"/>
    <lineage>
        <taxon>Eukaryota</taxon>
        <taxon>Fungi</taxon>
        <taxon>Dikarya</taxon>
        <taxon>Basidiomycota</taxon>
        <taxon>Agaricomycotina</taxon>
        <taxon>Agaricomycetes</taxon>
        <taxon>Corticiales</taxon>
        <taxon>Punctulariaceae</taxon>
        <taxon>Punctularia</taxon>
    </lineage>
</organism>
<dbReference type="GeneID" id="18881694"/>
<accession>R7S344</accession>
<feature type="domain" description="Beta-glucuronidase C-terminal" evidence="2">
    <location>
        <begin position="414"/>
        <end position="515"/>
    </location>
</feature>
<dbReference type="OMA" id="STYSMLY"/>
<gene>
    <name evidence="3" type="ORF">PUNSTDRAFT_146684</name>
</gene>
<dbReference type="InterPro" id="IPR017853">
    <property type="entry name" value="GH"/>
</dbReference>
<dbReference type="AlphaFoldDB" id="R7S344"/>
<dbReference type="KEGG" id="psq:PUNSTDRAFT_146684"/>
<dbReference type="PANTHER" id="PTHR36183">
    <property type="entry name" value="BETA-GLUCURONIDASE"/>
    <property type="match status" value="1"/>
</dbReference>
<keyword evidence="1" id="KW-0732">Signal</keyword>
<protein>
    <recommendedName>
        <fullName evidence="2">Beta-glucuronidase C-terminal domain-containing protein</fullName>
    </recommendedName>
</protein>
<dbReference type="Proteomes" id="UP000054196">
    <property type="component" value="Unassembled WGS sequence"/>
</dbReference>
<dbReference type="Gene3D" id="3.20.20.80">
    <property type="entry name" value="Glycosidases"/>
    <property type="match status" value="1"/>
</dbReference>